<dbReference type="Proteomes" id="UP001597171">
    <property type="component" value="Unassembled WGS sequence"/>
</dbReference>
<sequence length="822" mass="90470">MPETETLAAPPPPDVAAVRALLKGYAPPPGIYDEMRGPDGRIRPHYREMIAALSRMSEDERGRRFASAEQYLREAGVFYRVYGGADEGAPSRVWPLAHPPLILDRAEWSELEAGLIQRAHFLERLMGDLYGERRLVRDGVLPSPILGRNPEFLRPLAEQGLSGQPLIRFIAVDLGRGPDGRWWVLSDRTQAPSGAGFALENRVANTRAFPDLIRKLKVERLASFFKAFRKALYALDDGRGLRVALLTPGPHNETYFEHAYLARYLGFLLLEGGDLAAHGPSVSVRTVDGAKPIRVLWRRLDGDFADPLELYPRSRIGSPGLVRAIREGAVEMVNALGSGILETRALLAFQPALARALLGEDLKLPTVATWWCGQEAERDFVSDNRDRLSLADAFPIASGATTERRKPLDLGIVRSASERLIDALDHGGGVDVVGQEIVALSTAPVFVDGRLQPRPVTMRVFLSRDADGWRVMPGAFARVSSSPDARAISMQAGGHSVDVWILSDTEDEKPVSLLSDRPAQFYRRLPSAPPSRAADNLFWLGRYVERAEAATRLVRIYAGRLAEVDAEGAIEACLLKTLVEIGMDKKAAHPAAGLLDFAAQAFATASRIRDRFSPDGWRVLGEIVDLVEGHTPSDDPRALADLASGVLTRLAGFSGLVNENMYQFTGWRFLQCGRRVERGQTTAVVAAALTKPDLTEGGLEALLEYTDSRVTYRRRYSVDLSRATVVDLAVLDPLNPRSVAYQANAFDALLRELPGLRHGETLDEVARRSARLKVRLATGDPEEATIPFLTRIAHDFGDISNLMSERYFSFGPQLGVERLEAE</sequence>
<gene>
    <name evidence="3" type="ORF">ACFQ4O_09310</name>
</gene>
<dbReference type="InterPro" id="IPR025841">
    <property type="entry name" value="CP_ATPgrasp_2"/>
</dbReference>
<evidence type="ECO:0000313" key="3">
    <source>
        <dbReference type="EMBL" id="MFD1332194.1"/>
    </source>
</evidence>
<dbReference type="InterPro" id="IPR007296">
    <property type="entry name" value="DUF403"/>
</dbReference>
<organism evidence="3 4">
    <name type="scientific">Methylopila musalis</name>
    <dbReference type="NCBI Taxonomy" id="1134781"/>
    <lineage>
        <taxon>Bacteria</taxon>
        <taxon>Pseudomonadati</taxon>
        <taxon>Pseudomonadota</taxon>
        <taxon>Alphaproteobacteria</taxon>
        <taxon>Hyphomicrobiales</taxon>
        <taxon>Methylopilaceae</taxon>
        <taxon>Methylopila</taxon>
    </lineage>
</organism>
<feature type="domain" description="Circularly permuted ATP-grasp type 2" evidence="2">
    <location>
        <begin position="100"/>
        <end position="480"/>
    </location>
</feature>
<evidence type="ECO:0000259" key="2">
    <source>
        <dbReference type="Pfam" id="PF14403"/>
    </source>
</evidence>
<name>A0ABW3Z7L6_9HYPH</name>
<dbReference type="EMBL" id="JBHTMX010000068">
    <property type="protein sequence ID" value="MFD1332194.1"/>
    <property type="molecule type" value="Genomic_DNA"/>
</dbReference>
<dbReference type="RefSeq" id="WP_378775419.1">
    <property type="nucleotide sequence ID" value="NZ_JBHTMX010000068.1"/>
</dbReference>
<dbReference type="InterPro" id="IPR051680">
    <property type="entry name" value="ATP-dep_Glu-Cys_Ligase-2"/>
</dbReference>
<dbReference type="Pfam" id="PF14403">
    <property type="entry name" value="CP_ATPgrasp_2"/>
    <property type="match status" value="1"/>
</dbReference>
<protein>
    <submittedName>
        <fullName evidence="3">Circularly permuted type 2 ATP-grasp protein</fullName>
    </submittedName>
</protein>
<feature type="domain" description="DUF403" evidence="1">
    <location>
        <begin position="530"/>
        <end position="808"/>
    </location>
</feature>
<reference evidence="4" key="1">
    <citation type="journal article" date="2019" name="Int. J. Syst. Evol. Microbiol.">
        <title>The Global Catalogue of Microorganisms (GCM) 10K type strain sequencing project: providing services to taxonomists for standard genome sequencing and annotation.</title>
        <authorList>
            <consortium name="The Broad Institute Genomics Platform"/>
            <consortium name="The Broad Institute Genome Sequencing Center for Infectious Disease"/>
            <person name="Wu L."/>
            <person name="Ma J."/>
        </authorList>
    </citation>
    <scope>NUCLEOTIDE SEQUENCE [LARGE SCALE GENOMIC DNA]</scope>
    <source>
        <strain evidence="4">CCUG 61696</strain>
    </source>
</reference>
<dbReference type="PANTHER" id="PTHR34595:SF2">
    <property type="entry name" value="BLR2978 PROTEIN"/>
    <property type="match status" value="1"/>
</dbReference>
<accession>A0ABW3Z7L6</accession>
<evidence type="ECO:0000313" key="4">
    <source>
        <dbReference type="Proteomes" id="UP001597171"/>
    </source>
</evidence>
<proteinExistence type="predicted"/>
<keyword evidence="4" id="KW-1185">Reference proteome</keyword>
<dbReference type="SUPFAM" id="SSF56059">
    <property type="entry name" value="Glutathione synthetase ATP-binding domain-like"/>
    <property type="match status" value="1"/>
</dbReference>
<evidence type="ECO:0000259" key="1">
    <source>
        <dbReference type="Pfam" id="PF04168"/>
    </source>
</evidence>
<dbReference type="Pfam" id="PF04168">
    <property type="entry name" value="Alpha-E"/>
    <property type="match status" value="1"/>
</dbReference>
<comment type="caution">
    <text evidence="3">The sequence shown here is derived from an EMBL/GenBank/DDBJ whole genome shotgun (WGS) entry which is preliminary data.</text>
</comment>
<dbReference type="PANTHER" id="PTHR34595">
    <property type="entry name" value="BLR5612 PROTEIN"/>
    <property type="match status" value="1"/>
</dbReference>
<dbReference type="Gene3D" id="3.40.50.11290">
    <property type="match status" value="1"/>
</dbReference>